<evidence type="ECO:0000313" key="2">
    <source>
        <dbReference type="Proteomes" id="UP000827092"/>
    </source>
</evidence>
<sequence length="69" mass="7474">EFRLPWPSSDCLEQPKHLSWGLRASRIGRLNRAFGSSHSASFCLPKVAHGALSSCSSGLQSCKADFSPL</sequence>
<evidence type="ECO:0000313" key="1">
    <source>
        <dbReference type="EMBL" id="KAG8155674.1"/>
    </source>
</evidence>
<comment type="caution">
    <text evidence="1">The sequence shown here is derived from an EMBL/GenBank/DDBJ whole genome shotgun (WGS) entry which is preliminary data.</text>
</comment>
<keyword evidence="2" id="KW-1185">Reference proteome</keyword>
<dbReference type="EMBL" id="JAFNEN010007344">
    <property type="protein sequence ID" value="KAG8155674.1"/>
    <property type="molecule type" value="Genomic_DNA"/>
</dbReference>
<protein>
    <submittedName>
        <fullName evidence="1">Uncharacterized protein</fullName>
    </submittedName>
</protein>
<gene>
    <name evidence="1" type="ORF">JTE90_015432</name>
</gene>
<proteinExistence type="predicted"/>
<reference evidence="1 2" key="1">
    <citation type="journal article" date="2022" name="Nat. Ecol. Evol.">
        <title>A masculinizing supergene underlies an exaggerated male reproductive morph in a spider.</title>
        <authorList>
            <person name="Hendrickx F."/>
            <person name="De Corte Z."/>
            <person name="Sonet G."/>
            <person name="Van Belleghem S.M."/>
            <person name="Kostlbacher S."/>
            <person name="Vangestel C."/>
        </authorList>
    </citation>
    <scope>NUCLEOTIDE SEQUENCE [LARGE SCALE GENOMIC DNA]</scope>
    <source>
        <strain evidence="1">W744_W776</strain>
    </source>
</reference>
<organism evidence="1 2">
    <name type="scientific">Oedothorax gibbosus</name>
    <dbReference type="NCBI Taxonomy" id="931172"/>
    <lineage>
        <taxon>Eukaryota</taxon>
        <taxon>Metazoa</taxon>
        <taxon>Ecdysozoa</taxon>
        <taxon>Arthropoda</taxon>
        <taxon>Chelicerata</taxon>
        <taxon>Arachnida</taxon>
        <taxon>Araneae</taxon>
        <taxon>Araneomorphae</taxon>
        <taxon>Entelegynae</taxon>
        <taxon>Araneoidea</taxon>
        <taxon>Linyphiidae</taxon>
        <taxon>Erigoninae</taxon>
        <taxon>Oedothorax</taxon>
    </lineage>
</organism>
<feature type="non-terminal residue" evidence="1">
    <location>
        <position position="1"/>
    </location>
</feature>
<accession>A0AAV6TCQ3</accession>
<name>A0AAV6TCQ3_9ARAC</name>
<dbReference type="Proteomes" id="UP000827092">
    <property type="component" value="Unassembled WGS sequence"/>
</dbReference>
<dbReference type="AlphaFoldDB" id="A0AAV6TCQ3"/>